<dbReference type="InterPro" id="IPR001650">
    <property type="entry name" value="Helicase_C-like"/>
</dbReference>
<dbReference type="GO" id="GO:0006310">
    <property type="term" value="P:DNA recombination"/>
    <property type="evidence" value="ECO:0007669"/>
    <property type="project" value="InterPro"/>
</dbReference>
<dbReference type="InterPro" id="IPR004589">
    <property type="entry name" value="DNA_helicase_ATP-dep_RecQ"/>
</dbReference>
<feature type="domain" description="Helicase ATP-binding" evidence="10">
    <location>
        <begin position="24"/>
        <end position="192"/>
    </location>
</feature>
<dbReference type="SMART" id="SM00490">
    <property type="entry name" value="HELICc"/>
    <property type="match status" value="1"/>
</dbReference>
<reference evidence="12 13" key="1">
    <citation type="submission" date="2018-03" db="EMBL/GenBank/DDBJ databases">
        <title>Genomic Encyclopedia of Archaeal and Bacterial Type Strains, Phase II (KMG-II): from individual species to whole genera.</title>
        <authorList>
            <person name="Goeker M."/>
        </authorList>
    </citation>
    <scope>NUCLEOTIDE SEQUENCE [LARGE SCALE GENOMIC DNA]</scope>
    <source>
        <strain evidence="12 13">DSM 28229</strain>
    </source>
</reference>
<comment type="caution">
    <text evidence="12">The sequence shown here is derived from an EMBL/GenBank/DDBJ whole genome shotgun (WGS) entry which is preliminary data.</text>
</comment>
<evidence type="ECO:0000256" key="9">
    <source>
        <dbReference type="ARBA" id="ARBA00034808"/>
    </source>
</evidence>
<dbReference type="SUPFAM" id="SSF52540">
    <property type="entry name" value="P-loop containing nucleoside triphosphate hydrolases"/>
    <property type="match status" value="1"/>
</dbReference>
<evidence type="ECO:0000256" key="5">
    <source>
        <dbReference type="ARBA" id="ARBA00022840"/>
    </source>
</evidence>
<dbReference type="EMBL" id="QGDO01000002">
    <property type="protein sequence ID" value="PWJ43373.1"/>
    <property type="molecule type" value="Genomic_DNA"/>
</dbReference>
<evidence type="ECO:0000256" key="4">
    <source>
        <dbReference type="ARBA" id="ARBA00022806"/>
    </source>
</evidence>
<keyword evidence="6" id="KW-0238">DNA-binding</keyword>
<dbReference type="InterPro" id="IPR002464">
    <property type="entry name" value="DNA/RNA_helicase_DEAH_CS"/>
</dbReference>
<dbReference type="CDD" id="cd18018">
    <property type="entry name" value="DEXHc_RecQ4-like"/>
    <property type="match status" value="1"/>
</dbReference>
<evidence type="ECO:0000313" key="12">
    <source>
        <dbReference type="EMBL" id="PWJ43373.1"/>
    </source>
</evidence>
<protein>
    <recommendedName>
        <fullName evidence="9">DNA 3'-5' helicase</fullName>
        <ecNumber evidence="9">5.6.2.4</ecNumber>
    </recommendedName>
</protein>
<dbReference type="GO" id="GO:0006281">
    <property type="term" value="P:DNA repair"/>
    <property type="evidence" value="ECO:0007669"/>
    <property type="project" value="TreeGrafter"/>
</dbReference>
<comment type="catalytic activity">
    <reaction evidence="8">
        <text>Couples ATP hydrolysis with the unwinding of duplex DNA by translocating in the 3'-5' direction.</text>
        <dbReference type="EC" id="5.6.2.4"/>
    </reaction>
</comment>
<evidence type="ECO:0000313" key="13">
    <source>
        <dbReference type="Proteomes" id="UP000245535"/>
    </source>
</evidence>
<dbReference type="Gene3D" id="3.40.50.300">
    <property type="entry name" value="P-loop containing nucleotide triphosphate hydrolases"/>
    <property type="match status" value="2"/>
</dbReference>
<evidence type="ECO:0000259" key="11">
    <source>
        <dbReference type="PROSITE" id="PS51194"/>
    </source>
</evidence>
<dbReference type="InterPro" id="IPR011545">
    <property type="entry name" value="DEAD/DEAH_box_helicase_dom"/>
</dbReference>
<dbReference type="GO" id="GO:0016787">
    <property type="term" value="F:hydrolase activity"/>
    <property type="evidence" value="ECO:0007669"/>
    <property type="project" value="UniProtKB-KW"/>
</dbReference>
<dbReference type="InterPro" id="IPR014001">
    <property type="entry name" value="Helicase_ATP-bd"/>
</dbReference>
<proteinExistence type="inferred from homology"/>
<dbReference type="GO" id="GO:0043138">
    <property type="term" value="F:3'-5' DNA helicase activity"/>
    <property type="evidence" value="ECO:0007669"/>
    <property type="project" value="UniProtKB-EC"/>
</dbReference>
<evidence type="ECO:0000256" key="3">
    <source>
        <dbReference type="ARBA" id="ARBA00022801"/>
    </source>
</evidence>
<evidence type="ECO:0000256" key="1">
    <source>
        <dbReference type="ARBA" id="ARBA00005446"/>
    </source>
</evidence>
<dbReference type="InterPro" id="IPR027417">
    <property type="entry name" value="P-loop_NTPase"/>
</dbReference>
<keyword evidence="2" id="KW-0547">Nucleotide-binding</keyword>
<dbReference type="PANTHER" id="PTHR13710">
    <property type="entry name" value="DNA HELICASE RECQ FAMILY MEMBER"/>
    <property type="match status" value="1"/>
</dbReference>
<dbReference type="RefSeq" id="WP_109617866.1">
    <property type="nucleotide sequence ID" value="NZ_QGDO01000002.1"/>
</dbReference>
<dbReference type="Pfam" id="PF00271">
    <property type="entry name" value="Helicase_C"/>
    <property type="match status" value="1"/>
</dbReference>
<dbReference type="PROSITE" id="PS00690">
    <property type="entry name" value="DEAH_ATP_HELICASE"/>
    <property type="match status" value="1"/>
</dbReference>
<gene>
    <name evidence="12" type="ORF">BC781_102933</name>
</gene>
<dbReference type="GO" id="GO:0005524">
    <property type="term" value="F:ATP binding"/>
    <property type="evidence" value="ECO:0007669"/>
    <property type="project" value="UniProtKB-KW"/>
</dbReference>
<evidence type="ECO:0000256" key="6">
    <source>
        <dbReference type="ARBA" id="ARBA00023125"/>
    </source>
</evidence>
<keyword evidence="5" id="KW-0067">ATP-binding</keyword>
<evidence type="ECO:0000256" key="7">
    <source>
        <dbReference type="ARBA" id="ARBA00023235"/>
    </source>
</evidence>
<comment type="similarity">
    <text evidence="1">Belongs to the helicase family. RecQ subfamily.</text>
</comment>
<dbReference type="Gene3D" id="1.10.10.10">
    <property type="entry name" value="Winged helix-like DNA-binding domain superfamily/Winged helix DNA-binding domain"/>
    <property type="match status" value="1"/>
</dbReference>
<dbReference type="Proteomes" id="UP000245535">
    <property type="component" value="Unassembled WGS sequence"/>
</dbReference>
<keyword evidence="7" id="KW-0413">Isomerase</keyword>
<evidence type="ECO:0000259" key="10">
    <source>
        <dbReference type="PROSITE" id="PS51192"/>
    </source>
</evidence>
<organism evidence="12 13">
    <name type="scientific">Sediminitomix flava</name>
    <dbReference type="NCBI Taxonomy" id="379075"/>
    <lineage>
        <taxon>Bacteria</taxon>
        <taxon>Pseudomonadati</taxon>
        <taxon>Bacteroidota</taxon>
        <taxon>Cytophagia</taxon>
        <taxon>Cytophagales</taxon>
        <taxon>Flammeovirgaceae</taxon>
        <taxon>Sediminitomix</taxon>
    </lineage>
</organism>
<feature type="domain" description="Helicase C-terminal" evidence="11">
    <location>
        <begin position="214"/>
        <end position="365"/>
    </location>
</feature>
<dbReference type="PROSITE" id="PS51192">
    <property type="entry name" value="HELICASE_ATP_BIND_1"/>
    <property type="match status" value="1"/>
</dbReference>
<dbReference type="GO" id="GO:0030894">
    <property type="term" value="C:replisome"/>
    <property type="evidence" value="ECO:0007669"/>
    <property type="project" value="TreeGrafter"/>
</dbReference>
<dbReference type="GO" id="GO:0003677">
    <property type="term" value="F:DNA binding"/>
    <property type="evidence" value="ECO:0007669"/>
    <property type="project" value="UniProtKB-KW"/>
</dbReference>
<dbReference type="Pfam" id="PF00270">
    <property type="entry name" value="DEAD"/>
    <property type="match status" value="1"/>
</dbReference>
<keyword evidence="13" id="KW-1185">Reference proteome</keyword>
<dbReference type="GO" id="GO:0005737">
    <property type="term" value="C:cytoplasm"/>
    <property type="evidence" value="ECO:0007669"/>
    <property type="project" value="TreeGrafter"/>
</dbReference>
<evidence type="ECO:0000256" key="2">
    <source>
        <dbReference type="ARBA" id="ARBA00022741"/>
    </source>
</evidence>
<accession>A0A315ZDZ3</accession>
<evidence type="ECO:0000256" key="8">
    <source>
        <dbReference type="ARBA" id="ARBA00034617"/>
    </source>
</evidence>
<dbReference type="NCBIfam" id="TIGR00614">
    <property type="entry name" value="recQ_fam"/>
    <property type="match status" value="1"/>
</dbReference>
<dbReference type="PANTHER" id="PTHR13710:SF105">
    <property type="entry name" value="ATP-DEPENDENT DNA HELICASE Q1"/>
    <property type="match status" value="1"/>
</dbReference>
<dbReference type="EC" id="5.6.2.4" evidence="9"/>
<dbReference type="PROSITE" id="PS51194">
    <property type="entry name" value="HELICASE_CTER"/>
    <property type="match status" value="1"/>
</dbReference>
<dbReference type="AlphaFoldDB" id="A0A315ZDZ3"/>
<sequence length="646" mass="74334">MKAQELLKKHFGFDQFRNGQENVVSQLISGQSAAAIFPTGSGKSLCYQLPALALPHLTLVVSPLLALIKDQLNFLEAKGIPSARLDSSLSKEEMFSVQDRVRNGAVKILFISVERFKNERFRHFLSTINISMLVVDEAHCISEWGHNFRPDYLKLAEYRKEFNIPQVCLLTATATPKVVKDMCSKFELPKKNVTITGFYRENLSLHSLPVKTDEKDKVLINMLSERKQECNIVYVTLQQTAEKVAETLNHANLSAEAYHAGMSNESRIDIQNRFMRGETKTIVATIAFGMGIDKSDIRNVFHYDLPKSIENYSQEIGRAGRDGSPSNCYVLGNLDDIHTLENFVYGDTPLRTSIEKVLREIKEAGDSWEYRIYQLSNDSNIKQLPLKTLLVYLEMFGIIKPQYSYFADYRLKFNLTKDEIIAKFEGERKEFIKAIFKYAPLKKVWASLNFNELLTNYNTDRDRVLKALEYFQEKEWLVVETKYQTEVVKVLNPDFDVEEILEKCDHLFQVKEEGEVKRIDILIRLLSTQPCIAKSLSIYFGEETDWEKCGHCSSCKNGVQALKHSEEQPSVRTFAFYDLTSEFIQKFDQMPSPQIIARFLCGIQMPLFTKMKVKKMYGFGALANYRFREVLEWVEGLLSQTETPNT</sequence>
<name>A0A315ZDZ3_SEDFL</name>
<keyword evidence="3" id="KW-0378">Hydrolase</keyword>
<dbReference type="InterPro" id="IPR036388">
    <property type="entry name" value="WH-like_DNA-bd_sf"/>
</dbReference>
<dbReference type="GO" id="GO:0009378">
    <property type="term" value="F:four-way junction helicase activity"/>
    <property type="evidence" value="ECO:0007669"/>
    <property type="project" value="TreeGrafter"/>
</dbReference>
<keyword evidence="4 12" id="KW-0347">Helicase</keyword>
<dbReference type="SMART" id="SM00487">
    <property type="entry name" value="DEXDc"/>
    <property type="match status" value="1"/>
</dbReference>
<dbReference type="OrthoDB" id="9760034at2"/>
<dbReference type="GO" id="GO:0043590">
    <property type="term" value="C:bacterial nucleoid"/>
    <property type="evidence" value="ECO:0007669"/>
    <property type="project" value="TreeGrafter"/>
</dbReference>